<evidence type="ECO:0000313" key="4">
    <source>
        <dbReference type="Proteomes" id="UP000095401"/>
    </source>
</evidence>
<name>A0A1D8IL62_9GAMM</name>
<gene>
    <name evidence="3" type="ORF">BI364_03650</name>
</gene>
<keyword evidence="2" id="KW-1133">Transmembrane helix</keyword>
<keyword evidence="1" id="KW-0175">Coiled coil</keyword>
<dbReference type="Proteomes" id="UP000095401">
    <property type="component" value="Chromosome"/>
</dbReference>
<evidence type="ECO:0000256" key="1">
    <source>
        <dbReference type="SAM" id="Coils"/>
    </source>
</evidence>
<dbReference type="InterPro" id="IPR046703">
    <property type="entry name" value="DUF6776"/>
</dbReference>
<dbReference type="EMBL" id="CP017415">
    <property type="protein sequence ID" value="AOU97216.1"/>
    <property type="molecule type" value="Genomic_DNA"/>
</dbReference>
<dbReference type="Pfam" id="PF20567">
    <property type="entry name" value="DUF6776"/>
    <property type="match status" value="1"/>
</dbReference>
<proteinExistence type="predicted"/>
<dbReference type="KEGG" id="aprs:BI364_03650"/>
<dbReference type="RefSeq" id="WP_070077604.1">
    <property type="nucleotide sequence ID" value="NZ_CP017415.1"/>
</dbReference>
<feature type="transmembrane region" description="Helical" evidence="2">
    <location>
        <begin position="21"/>
        <end position="42"/>
    </location>
</feature>
<keyword evidence="2" id="KW-0472">Membrane</keyword>
<keyword evidence="4" id="KW-1185">Reference proteome</keyword>
<dbReference type="AlphaFoldDB" id="A0A1D8IL62"/>
<keyword evidence="2" id="KW-0812">Transmembrane</keyword>
<organism evidence="3 4">
    <name type="scientific">Acidihalobacter yilgarnensis</name>
    <dbReference type="NCBI Taxonomy" id="2819280"/>
    <lineage>
        <taxon>Bacteria</taxon>
        <taxon>Pseudomonadati</taxon>
        <taxon>Pseudomonadota</taxon>
        <taxon>Gammaproteobacteria</taxon>
        <taxon>Chromatiales</taxon>
        <taxon>Ectothiorhodospiraceae</taxon>
        <taxon>Acidihalobacter</taxon>
    </lineage>
</organism>
<accession>A0A1D8IL62</accession>
<evidence type="ECO:0000313" key="3">
    <source>
        <dbReference type="EMBL" id="AOU97216.1"/>
    </source>
</evidence>
<reference evidence="4" key="1">
    <citation type="submission" date="2016-09" db="EMBL/GenBank/DDBJ databases">
        <title>Acidihalobacter prosperus F5.</title>
        <authorList>
            <person name="Khaleque H.N."/>
            <person name="Ramsay J.P."/>
            <person name="Kaksonen A.H."/>
            <person name="Boxall N.J."/>
            <person name="Watkin E.L.J."/>
        </authorList>
    </citation>
    <scope>NUCLEOTIDE SEQUENCE [LARGE SCALE GENOMIC DNA]</scope>
    <source>
        <strain evidence="4">F5</strain>
    </source>
</reference>
<feature type="coiled-coil region" evidence="1">
    <location>
        <begin position="56"/>
        <end position="111"/>
    </location>
</feature>
<evidence type="ECO:0000256" key="2">
    <source>
        <dbReference type="SAM" id="Phobius"/>
    </source>
</evidence>
<protein>
    <submittedName>
        <fullName evidence="3">Uncharacterized protein</fullName>
    </submittedName>
</protein>
<sequence>MRRPSTKAYELRSHNPVRNRLGLALALVLLISAGVGLYWAGYHASGVASAHMRAALSKLRNQVDYLQQRNQQLLGNSAQLGRSGEIDREAMRRVQAMLNQMQGKLADLTEEVSFYRSIVSPSKLKPGLHLQRFALTATGTRHGFRYHLVLTQVQDKHAVVKGRVSVQIVGQSNGHTKKLDMAALVGGGLDFSFRYFHDFSGNFSLPDGFVPQRVEIKVTPFTRKVAGVEQTVTWKQATTGEG</sequence>